<dbReference type="GO" id="GO:0008312">
    <property type="term" value="F:7S RNA binding"/>
    <property type="evidence" value="ECO:0007669"/>
    <property type="project" value="UniProtKB-UniRule"/>
</dbReference>
<comment type="function">
    <text evidence="5">Involved in targeting and insertion of nascent membrane proteins into the cytoplasmic membrane. Binds directly to 7S RNA and mediates binding of the 54 kDa subunit of the SRP.</text>
</comment>
<comment type="similarity">
    <text evidence="5">Belongs to the SRP19 family.</text>
</comment>
<dbReference type="AlphaFoldDB" id="A0A8J7YNQ9"/>
<dbReference type="PANTHER" id="PTHR17453">
    <property type="entry name" value="SIGNAL RECOGNITION PARTICLE 19 KD PROTEIN"/>
    <property type="match status" value="1"/>
</dbReference>
<dbReference type="SUPFAM" id="SSF69695">
    <property type="entry name" value="SRP19"/>
    <property type="match status" value="1"/>
</dbReference>
<dbReference type="GO" id="GO:0048500">
    <property type="term" value="C:signal recognition particle"/>
    <property type="evidence" value="ECO:0007669"/>
    <property type="project" value="UniProtKB-UniRule"/>
</dbReference>
<keyword evidence="4 5" id="KW-0687">Ribonucleoprotein</keyword>
<sequence>MKKNNRWVLWPSYFDVRLKRREGRRVPKKMAVESPSLEMIGEALKSLGIDFEVDENAAFPSQWYRREGRIFVSNNIKKNDIIKAVSRKMNGK</sequence>
<evidence type="ECO:0000256" key="3">
    <source>
        <dbReference type="ARBA" id="ARBA00023135"/>
    </source>
</evidence>
<dbReference type="GO" id="GO:0006617">
    <property type="term" value="P:SRP-dependent cotranslational protein targeting to membrane, signal sequence recognition"/>
    <property type="evidence" value="ECO:0007669"/>
    <property type="project" value="TreeGrafter"/>
</dbReference>
<dbReference type="EMBL" id="JAGVSJ010000002">
    <property type="protein sequence ID" value="MBX8631244.1"/>
    <property type="molecule type" value="Genomic_DNA"/>
</dbReference>
<dbReference type="InterPro" id="IPR002778">
    <property type="entry name" value="Signal_recog_particle_SRP19"/>
</dbReference>
<dbReference type="Proteomes" id="UP000716004">
    <property type="component" value="Unassembled WGS sequence"/>
</dbReference>
<dbReference type="Gene3D" id="3.30.56.30">
    <property type="entry name" value="Signal recognition particle, SRP19-like subunit"/>
    <property type="match status" value="1"/>
</dbReference>
<evidence type="ECO:0000256" key="5">
    <source>
        <dbReference type="HAMAP-Rule" id="MF_00305"/>
    </source>
</evidence>
<proteinExistence type="inferred from homology"/>
<evidence type="ECO:0000256" key="2">
    <source>
        <dbReference type="ARBA" id="ARBA00022490"/>
    </source>
</evidence>
<comment type="subcellular location">
    <subcellularLocation>
        <location evidence="1 5">Cytoplasm</location>
    </subcellularLocation>
</comment>
<evidence type="ECO:0000256" key="4">
    <source>
        <dbReference type="ARBA" id="ARBA00023274"/>
    </source>
</evidence>
<keyword evidence="2 5" id="KW-0963">Cytoplasm</keyword>
<organism evidence="7 8">
    <name type="scientific">Candidatus Sysuiplasma superficiale</name>
    <dbReference type="NCBI Taxonomy" id="2823368"/>
    <lineage>
        <taxon>Archaea</taxon>
        <taxon>Methanobacteriati</taxon>
        <taxon>Thermoplasmatota</taxon>
        <taxon>Thermoplasmata</taxon>
        <taxon>Candidatus Sysuiplasmatales</taxon>
        <taxon>Candidatus Sysuiplasmataceae</taxon>
        <taxon>Candidatus Sysuiplasma</taxon>
    </lineage>
</organism>
<dbReference type="PANTHER" id="PTHR17453:SF0">
    <property type="entry name" value="SIGNAL RECOGNITION PARTICLE 19 KDA PROTEIN"/>
    <property type="match status" value="1"/>
</dbReference>
<keyword evidence="3 5" id="KW-0733">Signal recognition particle</keyword>
<keyword evidence="5" id="KW-0694">RNA-binding</keyword>
<dbReference type="InterPro" id="IPR022938">
    <property type="entry name" value="SRP19_arc-type"/>
</dbReference>
<evidence type="ECO:0000313" key="8">
    <source>
        <dbReference type="Proteomes" id="UP000750197"/>
    </source>
</evidence>
<reference evidence="7" key="1">
    <citation type="submission" date="2021-05" db="EMBL/GenBank/DDBJ databases">
        <title>Genomic insights into ecological role and evolution of a novel Thermoplasmata order Candidatus Sysuiplasmatales.</title>
        <authorList>
            <person name="Yuan Y."/>
        </authorList>
    </citation>
    <scope>NUCLEOTIDE SEQUENCE</scope>
    <source>
        <strain evidence="7">TUT19-bin139</strain>
        <strain evidence="6">YP2-bin.285</strain>
    </source>
</reference>
<dbReference type="InterPro" id="IPR036521">
    <property type="entry name" value="SRP19-like_sf"/>
</dbReference>
<dbReference type="Proteomes" id="UP000750197">
    <property type="component" value="Unassembled WGS sequence"/>
</dbReference>
<dbReference type="EMBL" id="JAHEAC010000019">
    <property type="protein sequence ID" value="MBX8643755.1"/>
    <property type="molecule type" value="Genomic_DNA"/>
</dbReference>
<dbReference type="Pfam" id="PF01922">
    <property type="entry name" value="SRP19"/>
    <property type="match status" value="1"/>
</dbReference>
<name>A0A8J7YNQ9_9ARCH</name>
<gene>
    <name evidence="5" type="primary">srp19</name>
    <name evidence="6" type="ORF">J9259_01785</name>
    <name evidence="7" type="ORF">KIY12_03415</name>
</gene>
<evidence type="ECO:0000313" key="6">
    <source>
        <dbReference type="EMBL" id="MBX8631244.1"/>
    </source>
</evidence>
<dbReference type="HAMAP" id="MF_00305">
    <property type="entry name" value="SRP19"/>
    <property type="match status" value="1"/>
</dbReference>
<evidence type="ECO:0000313" key="7">
    <source>
        <dbReference type="EMBL" id="MBX8643755.1"/>
    </source>
</evidence>
<comment type="subunit">
    <text evidence="5">Part of the signal recognition particle protein translocation system, which is composed of SRP and FtsY. Archaeal SRP consists of a 7S RNA molecule of 300 nucleotides and two protein subunits: SRP54 and SRP19.</text>
</comment>
<accession>A0A8J7YNQ9</accession>
<evidence type="ECO:0000256" key="1">
    <source>
        <dbReference type="ARBA" id="ARBA00004496"/>
    </source>
</evidence>
<comment type="caution">
    <text evidence="7">The sequence shown here is derived from an EMBL/GenBank/DDBJ whole genome shotgun (WGS) entry which is preliminary data.</text>
</comment>
<protein>
    <recommendedName>
        <fullName evidence="5">Signal recognition particle 19 kDa protein</fullName>
        <shortName evidence="5">SRP19</shortName>
    </recommendedName>
</protein>